<gene>
    <name evidence="1" type="ORF">P4706_19665</name>
</gene>
<keyword evidence="2" id="KW-1185">Reference proteome</keyword>
<proteinExistence type="predicted"/>
<dbReference type="PANTHER" id="PTHR33639">
    <property type="entry name" value="THIOL-DISULFIDE OXIDOREDUCTASE DCC"/>
    <property type="match status" value="1"/>
</dbReference>
<dbReference type="GO" id="GO:0015035">
    <property type="term" value="F:protein-disulfide reductase activity"/>
    <property type="evidence" value="ECO:0007669"/>
    <property type="project" value="InterPro"/>
</dbReference>
<dbReference type="Pfam" id="PF04134">
    <property type="entry name" value="DCC1-like"/>
    <property type="match status" value="1"/>
</dbReference>
<dbReference type="RefSeq" id="WP_134784524.1">
    <property type="nucleotide sequence ID" value="NZ_JARNBH010000019.1"/>
</dbReference>
<evidence type="ECO:0000313" key="1">
    <source>
        <dbReference type="EMBL" id="MEC0275274.1"/>
    </source>
</evidence>
<dbReference type="InterPro" id="IPR007263">
    <property type="entry name" value="DCC1-like"/>
</dbReference>
<comment type="caution">
    <text evidence="1">The sequence shown here is derived from an EMBL/GenBank/DDBJ whole genome shotgun (WGS) entry which is preliminary data.</text>
</comment>
<reference evidence="1 2" key="1">
    <citation type="submission" date="2023-03" db="EMBL/GenBank/DDBJ databases">
        <title>Bacillus Genome Sequencing.</title>
        <authorList>
            <person name="Dunlap C."/>
        </authorList>
    </citation>
    <scope>NUCLEOTIDE SEQUENCE [LARGE SCALE GENOMIC DNA]</scope>
    <source>
        <strain evidence="1 2">B-41290</strain>
    </source>
</reference>
<dbReference type="EMBL" id="JARNBH010000019">
    <property type="protein sequence ID" value="MEC0275274.1"/>
    <property type="molecule type" value="Genomic_DNA"/>
</dbReference>
<protein>
    <submittedName>
        <fullName evidence="1">Thiol-disulfide oxidoreductase DCC family protein</fullName>
    </submittedName>
</protein>
<dbReference type="InterPro" id="IPR052927">
    <property type="entry name" value="DCC_oxidoreductase"/>
</dbReference>
<name>A0AAW9NK77_9BACI</name>
<evidence type="ECO:0000313" key="2">
    <source>
        <dbReference type="Proteomes" id="UP001307168"/>
    </source>
</evidence>
<sequence>MRAQKDNHPIIMFDGICNLCNHWIQFVIKRDPNGIFKFLPLQSELARSIMASHNLTNKELDSIILIDKDQIYTESTAILHILNKLKGPMKCLIPLWMIPKLIRDKGYRFIAKNRYTWFGKKSACMIPTQDIKNRFIE</sequence>
<accession>A0AAW9NK77</accession>
<dbReference type="AlphaFoldDB" id="A0AAW9NK77"/>
<dbReference type="PANTHER" id="PTHR33639:SF2">
    <property type="entry name" value="DUF393 DOMAIN-CONTAINING PROTEIN"/>
    <property type="match status" value="1"/>
</dbReference>
<organism evidence="1 2">
    <name type="scientific">Peribacillus castrilensis</name>
    <dbReference type="NCBI Taxonomy" id="2897690"/>
    <lineage>
        <taxon>Bacteria</taxon>
        <taxon>Bacillati</taxon>
        <taxon>Bacillota</taxon>
        <taxon>Bacilli</taxon>
        <taxon>Bacillales</taxon>
        <taxon>Bacillaceae</taxon>
        <taxon>Peribacillus</taxon>
    </lineage>
</organism>
<dbReference type="Proteomes" id="UP001307168">
    <property type="component" value="Unassembled WGS sequence"/>
</dbReference>